<keyword evidence="2" id="KW-0378">Hydrolase</keyword>
<accession>A0A5K1JZ99</accession>
<keyword evidence="2" id="KW-0067">ATP-binding</keyword>
<dbReference type="EMBL" id="LR726360">
    <property type="protein sequence ID" value="VWO97511.1"/>
    <property type="molecule type" value="Genomic_DNA"/>
</dbReference>
<dbReference type="GO" id="GO:0003724">
    <property type="term" value="F:RNA helicase activity"/>
    <property type="evidence" value="ECO:0007669"/>
    <property type="project" value="UniProtKB-EC"/>
</dbReference>
<proteinExistence type="predicted"/>
<dbReference type="Pfam" id="PF20231">
    <property type="entry name" value="DUF6589"/>
    <property type="match status" value="1"/>
</dbReference>
<protein>
    <submittedName>
        <fullName evidence="2">ATP-dependent RNA helicase CshA (EC)</fullName>
        <ecNumber evidence="2">3.6.4.13</ecNumber>
    </submittedName>
</protein>
<dbReference type="AlphaFoldDB" id="A0A5K1JZ99"/>
<reference evidence="2" key="1">
    <citation type="submission" date="2019-10" db="EMBL/GenBank/DDBJ databases">
        <authorList>
            <person name="Nor Muhammad N."/>
        </authorList>
    </citation>
    <scope>NUCLEOTIDE SEQUENCE</scope>
</reference>
<organism evidence="2">
    <name type="scientific">Ganoderma boninense</name>
    <dbReference type="NCBI Taxonomy" id="34458"/>
    <lineage>
        <taxon>Eukaryota</taxon>
        <taxon>Fungi</taxon>
        <taxon>Dikarya</taxon>
        <taxon>Basidiomycota</taxon>
        <taxon>Agaricomycotina</taxon>
        <taxon>Agaricomycetes</taxon>
        <taxon>Polyporales</taxon>
        <taxon>Polyporaceae</taxon>
        <taxon>Ganoderma</taxon>
    </lineage>
</organism>
<dbReference type="EC" id="3.6.4.13" evidence="2"/>
<dbReference type="GO" id="GO:0016787">
    <property type="term" value="F:hydrolase activity"/>
    <property type="evidence" value="ECO:0007669"/>
    <property type="project" value="UniProtKB-KW"/>
</dbReference>
<feature type="domain" description="DUF6589" evidence="1">
    <location>
        <begin position="366"/>
        <end position="730"/>
    </location>
</feature>
<sequence>MDDNIRLSRACQALSYLQAQDIPISDLLSAVLIHNKFNRPEDIFLPDLSRSVPIILSSLYHHPITASSTCSWAHELMCSRYTSAAQNLSRVKNGWHFGAASATPEQVRDFRLEDMARSMRAMEPELWAVIFRMLGGSPDLVAEDAAWHKSSRDQDKEDAEYWIDDDDFEMLQDVHTKNLKLDAKKGRKHKERAALIRIKSVVVISIFMHAVDQQCNGLQSVMGIFLHSCSAPEKLIKVLARMGVSISLTSIHRAIESLSKQSLSDIETLGRTLLSSHAFDNFDAQINTLISTVDKPNEGLLHLTSGTLLRLQQARLEDLRCSKLIWSRSERNLDATDPRPFDPRATLRMLYTLHPEPNTLMSPLGLSRRGRFRAWSFVRTLLKHGPQLLHPLLTYLRDPEPVDKIPISRLYQTPLRAMDINQSTVSGNIEAILNIFDQAGLGNPHENPQGTRVDPQEYVVLVHGDLGTCERVTSAVRRRVVERTPYDRLQSVVFIPGLFHLKMAAADAIWRLLVSPDGARSDDTSFMKLAGELRPNESSKLVSNAKFRQQHELIDHIGTILQLDAWRVEVKRQFGYTSLEEWAATKPRLADIESVGEVLAKNYVEGEGINLFASRRHADDSRDRIRENTMRTLNYLFLYEELSYAMNAGDIGRIETVLPAWIQAFRAAGKHKYSHQMLRFWHALYFIYPEELRRVIRMNILVNPSGKAMEFRAVDWVVELLNLYIKACFSSLSL</sequence>
<evidence type="ECO:0000313" key="2">
    <source>
        <dbReference type="EMBL" id="VWO97511.1"/>
    </source>
</evidence>
<gene>
    <name evidence="2" type="primary">Q8Y8N0</name>
</gene>
<name>A0A5K1JZ99_9APHY</name>
<evidence type="ECO:0000259" key="1">
    <source>
        <dbReference type="Pfam" id="PF20231"/>
    </source>
</evidence>
<keyword evidence="2" id="KW-0347">Helicase</keyword>
<dbReference type="InterPro" id="IPR046496">
    <property type="entry name" value="DUF6589"/>
</dbReference>
<keyword evidence="2" id="KW-0547">Nucleotide-binding</keyword>